<evidence type="ECO:0000259" key="8">
    <source>
        <dbReference type="Pfam" id="PF12708"/>
    </source>
</evidence>
<keyword evidence="3" id="KW-0134">Cell wall</keyword>
<name>A0A2P2IJM8_RHIMU</name>
<evidence type="ECO:0000256" key="1">
    <source>
        <dbReference type="ARBA" id="ARBA00004191"/>
    </source>
</evidence>
<dbReference type="Pfam" id="PF00295">
    <property type="entry name" value="Glyco_hydro_28"/>
    <property type="match status" value="1"/>
</dbReference>
<evidence type="ECO:0000256" key="5">
    <source>
        <dbReference type="ARBA" id="ARBA00023295"/>
    </source>
</evidence>
<dbReference type="GO" id="GO:0004650">
    <property type="term" value="F:polygalacturonase activity"/>
    <property type="evidence" value="ECO:0007669"/>
    <property type="project" value="InterPro"/>
</dbReference>
<protein>
    <recommendedName>
        <fullName evidence="8">Rhamnogalacturonase A/B/Epimerase-like pectate lyase domain-containing protein</fullName>
    </recommendedName>
</protein>
<evidence type="ECO:0000256" key="6">
    <source>
        <dbReference type="RuleBase" id="RU361169"/>
    </source>
</evidence>
<comment type="subcellular location">
    <subcellularLocation>
        <location evidence="1">Secreted</location>
        <location evidence="1">Cell wall</location>
    </subcellularLocation>
</comment>
<reference evidence="9" key="1">
    <citation type="submission" date="2018-02" db="EMBL/GenBank/DDBJ databases">
        <title>Rhizophora mucronata_Transcriptome.</title>
        <authorList>
            <person name="Meera S.P."/>
            <person name="Sreeshan A."/>
            <person name="Augustine A."/>
        </authorList>
    </citation>
    <scope>NUCLEOTIDE SEQUENCE</scope>
    <source>
        <tissue evidence="9">Leaf</tissue>
    </source>
</reference>
<comment type="similarity">
    <text evidence="2 6">Belongs to the glycosyl hydrolase 28 family.</text>
</comment>
<evidence type="ECO:0000256" key="2">
    <source>
        <dbReference type="ARBA" id="ARBA00008834"/>
    </source>
</evidence>
<dbReference type="InterPro" id="IPR051801">
    <property type="entry name" value="GH28_Enzymes"/>
</dbReference>
<proteinExistence type="inferred from homology"/>
<dbReference type="Gene3D" id="2.160.20.10">
    <property type="entry name" value="Single-stranded right-handed beta-helix, Pectin lyase-like"/>
    <property type="match status" value="1"/>
</dbReference>
<organism evidence="9">
    <name type="scientific">Rhizophora mucronata</name>
    <name type="common">Asiatic mangrove</name>
    <dbReference type="NCBI Taxonomy" id="61149"/>
    <lineage>
        <taxon>Eukaryota</taxon>
        <taxon>Viridiplantae</taxon>
        <taxon>Streptophyta</taxon>
        <taxon>Embryophyta</taxon>
        <taxon>Tracheophyta</taxon>
        <taxon>Spermatophyta</taxon>
        <taxon>Magnoliopsida</taxon>
        <taxon>eudicotyledons</taxon>
        <taxon>Gunneridae</taxon>
        <taxon>Pentapetalae</taxon>
        <taxon>rosids</taxon>
        <taxon>fabids</taxon>
        <taxon>Malpighiales</taxon>
        <taxon>Rhizophoraceae</taxon>
        <taxon>Rhizophora</taxon>
    </lineage>
</organism>
<dbReference type="EMBL" id="GGEC01000953">
    <property type="protein sequence ID" value="MBW81436.1"/>
    <property type="molecule type" value="Transcribed_RNA"/>
</dbReference>
<evidence type="ECO:0000313" key="9">
    <source>
        <dbReference type="EMBL" id="MBW81436.1"/>
    </source>
</evidence>
<keyword evidence="4 6" id="KW-0378">Hydrolase</keyword>
<dbReference type="GO" id="GO:0005975">
    <property type="term" value="P:carbohydrate metabolic process"/>
    <property type="evidence" value="ECO:0007669"/>
    <property type="project" value="InterPro"/>
</dbReference>
<evidence type="ECO:0000256" key="7">
    <source>
        <dbReference type="SAM" id="SignalP"/>
    </source>
</evidence>
<sequence>MELWACPRIPQVVDIALALGLLLLLVYASGVESGKARNLDSFQYEAISCRAHSASVSDFGGVGDGITSNTKVFQDAINHLSQYSSDGGSQLYVPPGRWLTGSFNLISHFTLFLDWDAVLLSSQDENEWPVIDPLPSYGRGRDTEGGRYISLIFGTNLTDVVITGANGTIDGQGDLWWQKFRAGQLNYTRPYLIEIMFSSDIQISNLVLMNSPSWNVHPVYCRQLSTSSLVANCLTCSWMKFLS</sequence>
<dbReference type="InterPro" id="IPR000743">
    <property type="entry name" value="Glyco_hydro_28"/>
</dbReference>
<accession>A0A2P2IJM8</accession>
<keyword evidence="7" id="KW-0732">Signal</keyword>
<dbReference type="InterPro" id="IPR024535">
    <property type="entry name" value="RHGA/B-epi-like_pectate_lyase"/>
</dbReference>
<feature type="signal peptide" evidence="7">
    <location>
        <begin position="1"/>
        <end position="33"/>
    </location>
</feature>
<evidence type="ECO:0000256" key="3">
    <source>
        <dbReference type="ARBA" id="ARBA00022512"/>
    </source>
</evidence>
<evidence type="ECO:0000256" key="4">
    <source>
        <dbReference type="ARBA" id="ARBA00022801"/>
    </source>
</evidence>
<dbReference type="AlphaFoldDB" id="A0A2P2IJM8"/>
<feature type="domain" description="Rhamnogalacturonase A/B/Epimerase-like pectate lyase" evidence="8">
    <location>
        <begin position="55"/>
        <end position="100"/>
    </location>
</feature>
<dbReference type="InterPro" id="IPR011050">
    <property type="entry name" value="Pectin_lyase_fold/virulence"/>
</dbReference>
<keyword evidence="3" id="KW-0964">Secreted</keyword>
<dbReference type="PANTHER" id="PTHR31339:SF71">
    <property type="entry name" value="PECTIN LYASE-LIKE SUPERFAMILY PROTEIN"/>
    <property type="match status" value="1"/>
</dbReference>
<dbReference type="InterPro" id="IPR012334">
    <property type="entry name" value="Pectin_lyas_fold"/>
</dbReference>
<keyword evidence="5 6" id="KW-0326">Glycosidase</keyword>
<dbReference type="PANTHER" id="PTHR31339">
    <property type="entry name" value="PECTIN LYASE-RELATED"/>
    <property type="match status" value="1"/>
</dbReference>
<dbReference type="SUPFAM" id="SSF51126">
    <property type="entry name" value="Pectin lyase-like"/>
    <property type="match status" value="1"/>
</dbReference>
<dbReference type="Pfam" id="PF12708">
    <property type="entry name" value="Pect-lyase_RHGA_epim"/>
    <property type="match status" value="1"/>
</dbReference>
<feature type="chain" id="PRO_5015188517" description="Rhamnogalacturonase A/B/Epimerase-like pectate lyase domain-containing protein" evidence="7">
    <location>
        <begin position="34"/>
        <end position="243"/>
    </location>
</feature>